<dbReference type="Proteomes" id="UP000785679">
    <property type="component" value="Unassembled WGS sequence"/>
</dbReference>
<evidence type="ECO:0000313" key="1">
    <source>
        <dbReference type="EMBL" id="TNV82359.1"/>
    </source>
</evidence>
<organism evidence="1 2">
    <name type="scientific">Halteria grandinella</name>
    <dbReference type="NCBI Taxonomy" id="5974"/>
    <lineage>
        <taxon>Eukaryota</taxon>
        <taxon>Sar</taxon>
        <taxon>Alveolata</taxon>
        <taxon>Ciliophora</taxon>
        <taxon>Intramacronucleata</taxon>
        <taxon>Spirotrichea</taxon>
        <taxon>Stichotrichia</taxon>
        <taxon>Sporadotrichida</taxon>
        <taxon>Halteriidae</taxon>
        <taxon>Halteria</taxon>
    </lineage>
</organism>
<sequence length="593" mass="68973">MMFNSTYYYQLYSEDQYWEQPCTVYSFNNDIKSRTKTTHKFQNLTARTAYRFRVRQTTDEHTEDNIAHSDYSEKKILATIMEPEHLKNEYVEFYARGSGARNHNTSVFKIDNNVLLDSGVLRGLYLIVLHRANLSKVHGEVFDTMKAETSFPLNVITSDQISNCFNVTTNLTSPLKETTFANGTKFDIPKESSVESQGGAVTDIIKLTTFGNITQVCYIIVYKYNTRNYTKYTVNSDFTVSEEIKKFVTYQNPNEFEAAHRLAKRIKMYDSNYFIIIVSQNAWENNFSKELGNVLMNCGAFVVEEFINHYSTRFGQKTTYRHINDTNPLTFTNFYHPYAFIGIPGLAPGRAQEILRSNVGFHLQKGNYPPAELRVRLRYQPLYAAYTFDTYQYMTENRFKDSYDYINNASDYSLFSAYPYLMVRNLSTYDHWKTAIFLIDDRLGKTPVYFSNATGIYGNQTKADLMYFQDKEAPLKYDPIGRLYRKIGLVWANSKPYYSYVQRFLFNDNEIRDCAPPYNSGDFCYDLSAYHQEYSHIDNEAWRRGNLTAKGLNLTIHMPPEILRCYTGLIPYYCPTIGHDHQNSFGGYVLSTS</sequence>
<comment type="caution">
    <text evidence="1">The sequence shown here is derived from an EMBL/GenBank/DDBJ whole genome shotgun (WGS) entry which is preliminary data.</text>
</comment>
<evidence type="ECO:0000313" key="2">
    <source>
        <dbReference type="Proteomes" id="UP000785679"/>
    </source>
</evidence>
<reference evidence="1" key="1">
    <citation type="submission" date="2019-06" db="EMBL/GenBank/DDBJ databases">
        <authorList>
            <person name="Zheng W."/>
        </authorList>
    </citation>
    <scope>NUCLEOTIDE SEQUENCE</scope>
    <source>
        <strain evidence="1">QDHG01</strain>
    </source>
</reference>
<keyword evidence="2" id="KW-1185">Reference proteome</keyword>
<accession>A0A8J8NY64</accession>
<dbReference type="AlphaFoldDB" id="A0A8J8NY64"/>
<dbReference type="OrthoDB" id="434670at2759"/>
<dbReference type="EMBL" id="RRYP01005053">
    <property type="protein sequence ID" value="TNV82359.1"/>
    <property type="molecule type" value="Genomic_DNA"/>
</dbReference>
<protein>
    <submittedName>
        <fullName evidence="1">Uncharacterized protein</fullName>
    </submittedName>
</protein>
<proteinExistence type="predicted"/>
<name>A0A8J8NY64_HALGN</name>
<gene>
    <name evidence="1" type="ORF">FGO68_gene16422</name>
</gene>